<dbReference type="PROSITE" id="PS50931">
    <property type="entry name" value="HTH_LYSR"/>
    <property type="match status" value="1"/>
</dbReference>
<dbReference type="SUPFAM" id="SSF46785">
    <property type="entry name" value="Winged helix' DNA-binding domain"/>
    <property type="match status" value="1"/>
</dbReference>
<keyword evidence="4" id="KW-0804">Transcription</keyword>
<dbReference type="InterPro" id="IPR058163">
    <property type="entry name" value="LysR-type_TF_proteobact-type"/>
</dbReference>
<dbReference type="GO" id="GO:0003700">
    <property type="term" value="F:DNA-binding transcription factor activity"/>
    <property type="evidence" value="ECO:0007669"/>
    <property type="project" value="InterPro"/>
</dbReference>
<organism evidence="6 7">
    <name type="scientific">Ruegeria marina</name>
    <dbReference type="NCBI Taxonomy" id="639004"/>
    <lineage>
        <taxon>Bacteria</taxon>
        <taxon>Pseudomonadati</taxon>
        <taxon>Pseudomonadota</taxon>
        <taxon>Alphaproteobacteria</taxon>
        <taxon>Rhodobacterales</taxon>
        <taxon>Roseobacteraceae</taxon>
        <taxon>Ruegeria</taxon>
    </lineage>
</organism>
<keyword evidence="7" id="KW-1185">Reference proteome</keyword>
<evidence type="ECO:0000256" key="3">
    <source>
        <dbReference type="ARBA" id="ARBA00023125"/>
    </source>
</evidence>
<dbReference type="GO" id="GO:0043565">
    <property type="term" value="F:sequence-specific DNA binding"/>
    <property type="evidence" value="ECO:0007669"/>
    <property type="project" value="TreeGrafter"/>
</dbReference>
<dbReference type="InterPro" id="IPR036388">
    <property type="entry name" value="WH-like_DNA-bd_sf"/>
</dbReference>
<dbReference type="Pfam" id="PF00126">
    <property type="entry name" value="HTH_1"/>
    <property type="match status" value="1"/>
</dbReference>
<dbReference type="Pfam" id="PF03466">
    <property type="entry name" value="LysR_substrate"/>
    <property type="match status" value="1"/>
</dbReference>
<dbReference type="PRINTS" id="PR00039">
    <property type="entry name" value="HTHLYSR"/>
</dbReference>
<name>A0A1G7A790_9RHOB</name>
<keyword evidence="3" id="KW-0238">DNA-binding</keyword>
<dbReference type="InterPro" id="IPR036390">
    <property type="entry name" value="WH_DNA-bd_sf"/>
</dbReference>
<gene>
    <name evidence="6" type="ORF">SAMN04488239_11432</name>
</gene>
<protein>
    <submittedName>
        <fullName evidence="6">Transcriptional regulator, LysR family</fullName>
    </submittedName>
</protein>
<dbReference type="Gene3D" id="3.40.190.10">
    <property type="entry name" value="Periplasmic binding protein-like II"/>
    <property type="match status" value="2"/>
</dbReference>
<proteinExistence type="inferred from homology"/>
<dbReference type="STRING" id="639004.SAMN04488239_11432"/>
<evidence type="ECO:0000256" key="2">
    <source>
        <dbReference type="ARBA" id="ARBA00023015"/>
    </source>
</evidence>
<evidence type="ECO:0000313" key="6">
    <source>
        <dbReference type="EMBL" id="SDE10778.1"/>
    </source>
</evidence>
<keyword evidence="2" id="KW-0805">Transcription regulation</keyword>
<dbReference type="InterPro" id="IPR005119">
    <property type="entry name" value="LysR_subst-bd"/>
</dbReference>
<sequence length="294" mass="31168">MPISPPRPRPLPLNALRAFEAAARLEGFAAAAEEIGVTPGAISAHVKQLEQALGAPLFVRTARGVSLTALALKVLPDLTRGFDALAAASRTLQSDAAPQVVQVVALPSVAQLWLSPRLPGLRQAAPEIEISVTAMEAPPDLKRAPYDLYLFFGDGPGEPLAPDVIFPVCAPGLASKLKRPADLANLPCLSDSSWSGDWEAWATEAMPGQRFAPRGPVFSLYALAVEEAVNGAGVLIGHEALVAPLLASGRLVAPFDIKVRLQRQLSLWSPRPIREGSTVDRVARWLRQGSAGLL</sequence>
<dbReference type="InterPro" id="IPR000847">
    <property type="entry name" value="LysR_HTH_N"/>
</dbReference>
<dbReference type="AlphaFoldDB" id="A0A1G7A790"/>
<evidence type="ECO:0000256" key="4">
    <source>
        <dbReference type="ARBA" id="ARBA00023163"/>
    </source>
</evidence>
<dbReference type="EMBL" id="FMZV01000014">
    <property type="protein sequence ID" value="SDE10778.1"/>
    <property type="molecule type" value="Genomic_DNA"/>
</dbReference>
<feature type="domain" description="HTH lysR-type" evidence="5">
    <location>
        <begin position="11"/>
        <end position="68"/>
    </location>
</feature>
<evidence type="ECO:0000313" key="7">
    <source>
        <dbReference type="Proteomes" id="UP000199628"/>
    </source>
</evidence>
<dbReference type="Proteomes" id="UP000199628">
    <property type="component" value="Unassembled WGS sequence"/>
</dbReference>
<dbReference type="SUPFAM" id="SSF53850">
    <property type="entry name" value="Periplasmic binding protein-like II"/>
    <property type="match status" value="1"/>
</dbReference>
<dbReference type="OrthoDB" id="9813056at2"/>
<reference evidence="7" key="1">
    <citation type="submission" date="2016-10" db="EMBL/GenBank/DDBJ databases">
        <authorList>
            <person name="Varghese N."/>
            <person name="Submissions S."/>
        </authorList>
    </citation>
    <scope>NUCLEOTIDE SEQUENCE [LARGE SCALE GENOMIC DNA]</scope>
    <source>
        <strain evidence="7">CGMCC 1.9108</strain>
    </source>
</reference>
<dbReference type="GO" id="GO:0006351">
    <property type="term" value="P:DNA-templated transcription"/>
    <property type="evidence" value="ECO:0007669"/>
    <property type="project" value="TreeGrafter"/>
</dbReference>
<dbReference type="PANTHER" id="PTHR30537:SF74">
    <property type="entry name" value="HTH-TYPE TRANSCRIPTIONAL REGULATOR TRPI"/>
    <property type="match status" value="1"/>
</dbReference>
<accession>A0A1G7A790</accession>
<evidence type="ECO:0000259" key="5">
    <source>
        <dbReference type="PROSITE" id="PS50931"/>
    </source>
</evidence>
<evidence type="ECO:0000256" key="1">
    <source>
        <dbReference type="ARBA" id="ARBA00009437"/>
    </source>
</evidence>
<dbReference type="PANTHER" id="PTHR30537">
    <property type="entry name" value="HTH-TYPE TRANSCRIPTIONAL REGULATOR"/>
    <property type="match status" value="1"/>
</dbReference>
<dbReference type="Gene3D" id="1.10.10.10">
    <property type="entry name" value="Winged helix-like DNA-binding domain superfamily/Winged helix DNA-binding domain"/>
    <property type="match status" value="1"/>
</dbReference>
<dbReference type="RefSeq" id="WP_093034698.1">
    <property type="nucleotide sequence ID" value="NZ_FMZV01000014.1"/>
</dbReference>
<comment type="similarity">
    <text evidence="1">Belongs to the LysR transcriptional regulatory family.</text>
</comment>